<proteinExistence type="predicted"/>
<evidence type="ECO:0000256" key="5">
    <source>
        <dbReference type="ARBA" id="ARBA00022989"/>
    </source>
</evidence>
<feature type="transmembrane region" description="Helical" evidence="8">
    <location>
        <begin position="193"/>
        <end position="214"/>
    </location>
</feature>
<accession>A0A544T2K2</accession>
<dbReference type="OrthoDB" id="9810952at2"/>
<protein>
    <submittedName>
        <fullName evidence="9">TrkH family potassium uptake protein</fullName>
    </submittedName>
</protein>
<feature type="transmembrane region" description="Helical" evidence="8">
    <location>
        <begin position="411"/>
        <end position="431"/>
    </location>
</feature>
<evidence type="ECO:0000256" key="8">
    <source>
        <dbReference type="SAM" id="Phobius"/>
    </source>
</evidence>
<evidence type="ECO:0000256" key="7">
    <source>
        <dbReference type="ARBA" id="ARBA00023136"/>
    </source>
</evidence>
<reference evidence="9 10" key="1">
    <citation type="submission" date="2019-05" db="EMBL/GenBank/DDBJ databases">
        <title>Psychrobacillus vulpis sp. nov., a new species isolated from feces of a red fox that inhabits in The Tablas de Daimiel Natural Park, Albacete, Spain.</title>
        <authorList>
            <person name="Rodriguez M."/>
            <person name="Reina J.C."/>
            <person name="Bejar V."/>
            <person name="Llamas I."/>
        </authorList>
    </citation>
    <scope>NUCLEOTIDE SEQUENCE [LARGE SCALE GENOMIC DNA]</scope>
    <source>
        <strain evidence="9 10">NHI-2</strain>
    </source>
</reference>
<evidence type="ECO:0000313" key="9">
    <source>
        <dbReference type="EMBL" id="TQR11668.1"/>
    </source>
</evidence>
<dbReference type="AlphaFoldDB" id="A0A544T2K2"/>
<dbReference type="GO" id="GO:0005886">
    <property type="term" value="C:plasma membrane"/>
    <property type="evidence" value="ECO:0007669"/>
    <property type="project" value="UniProtKB-SubCell"/>
</dbReference>
<dbReference type="PANTHER" id="PTHR32024:SF4">
    <property type="entry name" value="KTR SYSTEM POTASSIUM UPTAKE PROTEIN D"/>
    <property type="match status" value="1"/>
</dbReference>
<feature type="transmembrane region" description="Helical" evidence="8">
    <location>
        <begin position="47"/>
        <end position="68"/>
    </location>
</feature>
<dbReference type="Pfam" id="PF02386">
    <property type="entry name" value="TrkH"/>
    <property type="match status" value="1"/>
</dbReference>
<feature type="transmembrane region" description="Helical" evidence="8">
    <location>
        <begin position="74"/>
        <end position="101"/>
    </location>
</feature>
<gene>
    <name evidence="9" type="ORF">FG383_13735</name>
</gene>
<keyword evidence="10" id="KW-1185">Reference proteome</keyword>
<feature type="transmembrane region" description="Helical" evidence="8">
    <location>
        <begin position="235"/>
        <end position="254"/>
    </location>
</feature>
<feature type="transmembrane region" description="Helical" evidence="8">
    <location>
        <begin position="351"/>
        <end position="373"/>
    </location>
</feature>
<sequence>MRQSPLKLKSKFTPAQAIVTYYFIAIAVSVILLSLPGVHRPGVEVGFIDSLFTAVSAVSVTGLTTISISETYSVFGYIMIIFILQLGGIGIMSLGTFIWLISGKKIGLRERQLIMVDHNQPTLSGVVHLIREIVKLLLIIQLIGAILLTLYFTQYYDSFNQAMMQGIFTSVSATTNAGLDITGQSLWPYHNDYFIQIITSFLIVFGAIGFPVLIEVKTFLKNKNKNFRFSLFTKLTTITYGILLLFGTVMIFLLEMFHAFKEMSWHEKFFTAFFHSVSTRSAGMTTMDITLFNEGTDLLMSVLMFIGASPSSVGGGIRTTTFAVALLFLINFSRGKDSIQVFNREIQLIDVFRAFAVIILALIMVLVATLLLSVTEPDVPITALIFEITSAFGTCGMSLGITEDLSLIGKITIMVLMFIGRVGMLSFLFSLGGKSNKTKYQFPKERVIIG</sequence>
<feature type="transmembrane region" description="Helical" evidence="8">
    <location>
        <begin position="136"/>
        <end position="156"/>
    </location>
</feature>
<keyword evidence="6" id="KW-0406">Ion transport</keyword>
<feature type="transmembrane region" description="Helical" evidence="8">
    <location>
        <begin position="15"/>
        <end position="35"/>
    </location>
</feature>
<evidence type="ECO:0000256" key="3">
    <source>
        <dbReference type="ARBA" id="ARBA00022475"/>
    </source>
</evidence>
<evidence type="ECO:0000256" key="4">
    <source>
        <dbReference type="ARBA" id="ARBA00022692"/>
    </source>
</evidence>
<evidence type="ECO:0000256" key="6">
    <source>
        <dbReference type="ARBA" id="ARBA00023065"/>
    </source>
</evidence>
<keyword evidence="4 8" id="KW-0812">Transmembrane</keyword>
<dbReference type="EMBL" id="VDGG01000029">
    <property type="protein sequence ID" value="TQR11668.1"/>
    <property type="molecule type" value="Genomic_DNA"/>
</dbReference>
<dbReference type="RefSeq" id="WP_142607964.1">
    <property type="nucleotide sequence ID" value="NZ_VDGG01000029.1"/>
</dbReference>
<organism evidence="9 10">
    <name type="scientific">Psychrobacillus soli</name>
    <dbReference type="NCBI Taxonomy" id="1543965"/>
    <lineage>
        <taxon>Bacteria</taxon>
        <taxon>Bacillati</taxon>
        <taxon>Bacillota</taxon>
        <taxon>Bacilli</taxon>
        <taxon>Bacillales</taxon>
        <taxon>Bacillaceae</taxon>
        <taxon>Psychrobacillus</taxon>
    </lineage>
</organism>
<keyword evidence="3" id="KW-1003">Cell membrane</keyword>
<comment type="subcellular location">
    <subcellularLocation>
        <location evidence="1">Cell membrane</location>
        <topology evidence="1">Multi-pass membrane protein</topology>
    </subcellularLocation>
</comment>
<evidence type="ECO:0000256" key="2">
    <source>
        <dbReference type="ARBA" id="ARBA00022448"/>
    </source>
</evidence>
<dbReference type="Proteomes" id="UP000318937">
    <property type="component" value="Unassembled WGS sequence"/>
</dbReference>
<keyword evidence="5 8" id="KW-1133">Transmembrane helix</keyword>
<dbReference type="PANTHER" id="PTHR32024">
    <property type="entry name" value="TRK SYSTEM POTASSIUM UPTAKE PROTEIN TRKG-RELATED"/>
    <property type="match status" value="1"/>
</dbReference>
<feature type="transmembrane region" description="Helical" evidence="8">
    <location>
        <begin position="302"/>
        <end position="330"/>
    </location>
</feature>
<comment type="caution">
    <text evidence="9">The sequence shown here is derived from an EMBL/GenBank/DDBJ whole genome shotgun (WGS) entry which is preliminary data.</text>
</comment>
<evidence type="ECO:0000256" key="1">
    <source>
        <dbReference type="ARBA" id="ARBA00004651"/>
    </source>
</evidence>
<dbReference type="GO" id="GO:0030001">
    <property type="term" value="P:metal ion transport"/>
    <property type="evidence" value="ECO:0007669"/>
    <property type="project" value="UniProtKB-ARBA"/>
</dbReference>
<dbReference type="GO" id="GO:0008324">
    <property type="term" value="F:monoatomic cation transmembrane transporter activity"/>
    <property type="evidence" value="ECO:0007669"/>
    <property type="project" value="InterPro"/>
</dbReference>
<dbReference type="InterPro" id="IPR003445">
    <property type="entry name" value="Cat_transpt"/>
</dbReference>
<keyword evidence="7 8" id="KW-0472">Membrane</keyword>
<name>A0A544T2K2_9BACI</name>
<keyword evidence="2" id="KW-0813">Transport</keyword>
<evidence type="ECO:0000313" key="10">
    <source>
        <dbReference type="Proteomes" id="UP000318937"/>
    </source>
</evidence>